<protein>
    <submittedName>
        <fullName evidence="1">Uncharacterized protein</fullName>
    </submittedName>
</protein>
<proteinExistence type="predicted"/>
<dbReference type="EMBL" id="CP139487">
    <property type="protein sequence ID" value="WPU63719.1"/>
    <property type="molecule type" value="Genomic_DNA"/>
</dbReference>
<dbReference type="AlphaFoldDB" id="A0AAX4HKE3"/>
<evidence type="ECO:0000313" key="2">
    <source>
        <dbReference type="Proteomes" id="UP001324634"/>
    </source>
</evidence>
<keyword evidence="2" id="KW-1185">Reference proteome</keyword>
<dbReference type="Proteomes" id="UP001324634">
    <property type="component" value="Chromosome"/>
</dbReference>
<organism evidence="1 2">
    <name type="scientific">Peredibacter starrii</name>
    <dbReference type="NCBI Taxonomy" id="28202"/>
    <lineage>
        <taxon>Bacteria</taxon>
        <taxon>Pseudomonadati</taxon>
        <taxon>Bdellovibrionota</taxon>
        <taxon>Bacteriovoracia</taxon>
        <taxon>Bacteriovoracales</taxon>
        <taxon>Bacteriovoracaceae</taxon>
        <taxon>Peredibacter</taxon>
    </lineage>
</organism>
<dbReference type="KEGG" id="psti:SOO65_13575"/>
<reference evidence="1 2" key="1">
    <citation type="submission" date="2023-11" db="EMBL/GenBank/DDBJ databases">
        <title>Peredibacter starrii A3.12.</title>
        <authorList>
            <person name="Mitchell R.J."/>
        </authorList>
    </citation>
    <scope>NUCLEOTIDE SEQUENCE [LARGE SCALE GENOMIC DNA]</scope>
    <source>
        <strain evidence="1 2">A3.12</strain>
    </source>
</reference>
<gene>
    <name evidence="1" type="ORF">SOO65_13575</name>
</gene>
<name>A0AAX4HKE3_9BACT</name>
<sequence length="48" mass="5092">MLSFLRKLNDDSVNLDGQVVLGFMSSQLERGPNEVGPVGGGTVPLIFS</sequence>
<dbReference type="RefSeq" id="WP_321390951.1">
    <property type="nucleotide sequence ID" value="NZ_CP139487.1"/>
</dbReference>
<accession>A0AAX4HKE3</accession>
<evidence type="ECO:0000313" key="1">
    <source>
        <dbReference type="EMBL" id="WPU63719.1"/>
    </source>
</evidence>